<comment type="subcellular location">
    <subcellularLocation>
        <location evidence="1">Cell membrane</location>
    </subcellularLocation>
</comment>
<dbReference type="RefSeq" id="WP_213040204.1">
    <property type="nucleotide sequence ID" value="NZ_CAJNBJ010000001.1"/>
</dbReference>
<keyword evidence="6" id="KW-0413">Isomerase</keyword>
<keyword evidence="5" id="KW-0812">Transmembrane</keyword>
<dbReference type="SUPFAM" id="SSF109998">
    <property type="entry name" value="Triger factor/SurA peptide-binding domain-like"/>
    <property type="match status" value="1"/>
</dbReference>
<evidence type="ECO:0000256" key="1">
    <source>
        <dbReference type="ARBA" id="ARBA00004236"/>
    </source>
</evidence>
<feature type="transmembrane region" description="Helical" evidence="5">
    <location>
        <begin position="12"/>
        <end position="36"/>
    </location>
</feature>
<keyword evidence="7" id="KW-1185">Reference proteome</keyword>
<name>A0ABM8QE84_9BACT</name>
<evidence type="ECO:0000256" key="4">
    <source>
        <dbReference type="ARBA" id="ARBA00023186"/>
    </source>
</evidence>
<evidence type="ECO:0000313" key="6">
    <source>
        <dbReference type="EMBL" id="CAE6692628.1"/>
    </source>
</evidence>
<keyword evidence="4" id="KW-0143">Chaperone</keyword>
<reference evidence="6 7" key="1">
    <citation type="submission" date="2021-02" db="EMBL/GenBank/DDBJ databases">
        <authorList>
            <person name="Han P."/>
        </authorList>
    </citation>
    <scope>NUCLEOTIDE SEQUENCE [LARGE SCALE GENOMIC DNA]</scope>
    <source>
        <strain evidence="6">Candidatus Nitrospira sp. ZN2</strain>
    </source>
</reference>
<evidence type="ECO:0000256" key="2">
    <source>
        <dbReference type="ARBA" id="ARBA00022475"/>
    </source>
</evidence>
<proteinExistence type="predicted"/>
<organism evidence="6 7">
    <name type="scientific">Nitrospira defluvii</name>
    <dbReference type="NCBI Taxonomy" id="330214"/>
    <lineage>
        <taxon>Bacteria</taxon>
        <taxon>Pseudomonadati</taxon>
        <taxon>Nitrospirota</taxon>
        <taxon>Nitrospiria</taxon>
        <taxon>Nitrospirales</taxon>
        <taxon>Nitrospiraceae</taxon>
        <taxon>Nitrospira</taxon>
    </lineage>
</organism>
<protein>
    <submittedName>
        <fullName evidence="6">Peptidyl-prolyl cis-trans isomerase ppiD</fullName>
        <ecNumber evidence="6">5.2.1.8</ecNumber>
    </submittedName>
</protein>
<gene>
    <name evidence="6" type="ORF">NSPZN2_10297</name>
</gene>
<evidence type="ECO:0000313" key="7">
    <source>
        <dbReference type="Proteomes" id="UP000675880"/>
    </source>
</evidence>
<dbReference type="Proteomes" id="UP000675880">
    <property type="component" value="Unassembled WGS sequence"/>
</dbReference>
<evidence type="ECO:0000256" key="5">
    <source>
        <dbReference type="SAM" id="Phobius"/>
    </source>
</evidence>
<comment type="caution">
    <text evidence="6">The sequence shown here is derived from an EMBL/GenBank/DDBJ whole genome shotgun (WGS) entry which is preliminary data.</text>
</comment>
<dbReference type="GO" id="GO:0003755">
    <property type="term" value="F:peptidyl-prolyl cis-trans isomerase activity"/>
    <property type="evidence" value="ECO:0007669"/>
    <property type="project" value="UniProtKB-EC"/>
</dbReference>
<keyword evidence="5" id="KW-1133">Transmembrane helix</keyword>
<dbReference type="InterPro" id="IPR052029">
    <property type="entry name" value="PpiD_chaperone"/>
</dbReference>
<dbReference type="PANTHER" id="PTHR47529:SF1">
    <property type="entry name" value="PERIPLASMIC CHAPERONE PPID"/>
    <property type="match status" value="1"/>
</dbReference>
<dbReference type="InterPro" id="IPR027304">
    <property type="entry name" value="Trigger_fact/SurA_dom_sf"/>
</dbReference>
<evidence type="ECO:0000256" key="3">
    <source>
        <dbReference type="ARBA" id="ARBA00023136"/>
    </source>
</evidence>
<sequence>MIKLLREAAHDYPWFLKSIMGILALAFVITMGWWGFGQQSGNVVASVGDQVVPLDEYRRAYENTYRFYKDKGQNEIKDEFLKQFVLDQLIDNRMWLHVAKEMGLTVSDEDLRKAIMQRTEFQKNGAFDPEAYRRLLAANRLTPASFEAMEAKDILTNKARLVIMDAVALTPSEYAEAQTLASREGESDPAKAAIIKERVYQNLLFQKQQRALMAYSESMKSKVPVKIHKELM</sequence>
<dbReference type="Gene3D" id="1.10.4030.10">
    <property type="entry name" value="Porin chaperone SurA, peptide-binding domain"/>
    <property type="match status" value="1"/>
</dbReference>
<dbReference type="EMBL" id="CAJNBJ010000001">
    <property type="protein sequence ID" value="CAE6692628.1"/>
    <property type="molecule type" value="Genomic_DNA"/>
</dbReference>
<dbReference type="Pfam" id="PF13624">
    <property type="entry name" value="SurA_N_3"/>
    <property type="match status" value="1"/>
</dbReference>
<dbReference type="PANTHER" id="PTHR47529">
    <property type="entry name" value="PEPTIDYL-PROLYL CIS-TRANS ISOMERASE D"/>
    <property type="match status" value="1"/>
</dbReference>
<keyword evidence="3 5" id="KW-0472">Membrane</keyword>
<accession>A0ABM8QE84</accession>
<keyword evidence="2" id="KW-1003">Cell membrane</keyword>
<dbReference type="EC" id="5.2.1.8" evidence="6"/>